<dbReference type="Proteomes" id="UP000262477">
    <property type="component" value="Unassembled WGS sequence"/>
</dbReference>
<comment type="caution">
    <text evidence="2">The sequence shown here is derived from an EMBL/GenBank/DDBJ whole genome shotgun (WGS) entry which is preliminary data.</text>
</comment>
<evidence type="ECO:0000313" key="3">
    <source>
        <dbReference type="Proteomes" id="UP000262477"/>
    </source>
</evidence>
<dbReference type="InterPro" id="IPR053832">
    <property type="entry name" value="DUF6924"/>
</dbReference>
<organism evidence="2 3">
    <name type="scientific">Streptomyces inhibens</name>
    <dbReference type="NCBI Taxonomy" id="2293571"/>
    <lineage>
        <taxon>Bacteria</taxon>
        <taxon>Bacillati</taxon>
        <taxon>Actinomycetota</taxon>
        <taxon>Actinomycetes</taxon>
        <taxon>Kitasatosporales</taxon>
        <taxon>Streptomycetaceae</taxon>
        <taxon>Streptomyces</taxon>
    </lineage>
</organism>
<sequence length="142" mass="15479">MPQLMLPTTDAPPVIRTDFRNQQAWEAAGAAITAPGEEGYTADVEFIDNPAFANLTAAQLLELLTEEAAGKQRCLFVVDETTLASPEWPVLAIGLRDDHGRTFRVTAAALYSVEANLSIGNMYFFEFADATDADGVFRDFSD</sequence>
<dbReference type="OrthoDB" id="7854965at2"/>
<keyword evidence="3" id="KW-1185">Reference proteome</keyword>
<dbReference type="AlphaFoldDB" id="A0A371QBC8"/>
<feature type="domain" description="DUF6924" evidence="1">
    <location>
        <begin position="12"/>
        <end position="140"/>
    </location>
</feature>
<accession>A0A371QBC8</accession>
<gene>
    <name evidence="2" type="ORF">DY245_01235</name>
</gene>
<evidence type="ECO:0000259" key="1">
    <source>
        <dbReference type="Pfam" id="PF21962"/>
    </source>
</evidence>
<dbReference type="Pfam" id="PF21962">
    <property type="entry name" value="DUF6924"/>
    <property type="match status" value="1"/>
</dbReference>
<dbReference type="RefSeq" id="WP_128502488.1">
    <property type="nucleotide sequence ID" value="NZ_QUAC01000011.1"/>
</dbReference>
<protein>
    <recommendedName>
        <fullName evidence="1">DUF6924 domain-containing protein</fullName>
    </recommendedName>
</protein>
<evidence type="ECO:0000313" key="2">
    <source>
        <dbReference type="EMBL" id="REK91958.1"/>
    </source>
</evidence>
<reference evidence="2 3" key="1">
    <citation type="submission" date="2018-08" db="EMBL/GenBank/DDBJ databases">
        <title>Streptomyces NEAU-D10 sp. nov., a novel Actinomycete isolated from soil.</title>
        <authorList>
            <person name="Jin L."/>
        </authorList>
    </citation>
    <scope>NUCLEOTIDE SEQUENCE [LARGE SCALE GENOMIC DNA]</scope>
    <source>
        <strain evidence="2 3">NEAU-D10</strain>
    </source>
</reference>
<name>A0A371QBC8_STRIH</name>
<dbReference type="EMBL" id="QUAC01000011">
    <property type="protein sequence ID" value="REK91958.1"/>
    <property type="molecule type" value="Genomic_DNA"/>
</dbReference>
<proteinExistence type="predicted"/>